<evidence type="ECO:0000256" key="5">
    <source>
        <dbReference type="ARBA" id="ARBA00023136"/>
    </source>
</evidence>
<dbReference type="GO" id="GO:0015297">
    <property type="term" value="F:antiporter activity"/>
    <property type="evidence" value="ECO:0007669"/>
    <property type="project" value="InterPro"/>
</dbReference>
<dbReference type="NCBIfam" id="TIGR00797">
    <property type="entry name" value="matE"/>
    <property type="match status" value="1"/>
</dbReference>
<dbReference type="GO" id="GO:0016020">
    <property type="term" value="C:membrane"/>
    <property type="evidence" value="ECO:0007669"/>
    <property type="project" value="UniProtKB-SubCell"/>
</dbReference>
<keyword evidence="4 6" id="KW-1133">Transmembrane helix</keyword>
<comment type="caution">
    <text evidence="6">Lacks conserved residue(s) required for the propagation of feature annotation.</text>
</comment>
<proteinExistence type="inferred from homology"/>
<evidence type="ECO:0000256" key="3">
    <source>
        <dbReference type="ARBA" id="ARBA00022692"/>
    </source>
</evidence>
<evidence type="ECO:0000256" key="1">
    <source>
        <dbReference type="ARBA" id="ARBA00004141"/>
    </source>
</evidence>
<feature type="transmembrane region" description="Helical" evidence="6">
    <location>
        <begin position="271"/>
        <end position="291"/>
    </location>
</feature>
<feature type="transmembrane region" description="Helical" evidence="6">
    <location>
        <begin position="414"/>
        <end position="438"/>
    </location>
</feature>
<feature type="transmembrane region" description="Helical" evidence="6">
    <location>
        <begin position="46"/>
        <end position="68"/>
    </location>
</feature>
<feature type="transmembrane region" description="Helical" evidence="6">
    <location>
        <begin position="159"/>
        <end position="176"/>
    </location>
</feature>
<dbReference type="CDD" id="cd13132">
    <property type="entry name" value="MATE_eukaryotic"/>
    <property type="match status" value="1"/>
</dbReference>
<dbReference type="GO" id="GO:1990961">
    <property type="term" value="P:xenobiotic detoxification by transmembrane export across the plasma membrane"/>
    <property type="evidence" value="ECO:0007669"/>
    <property type="project" value="InterPro"/>
</dbReference>
<comment type="subcellular location">
    <subcellularLocation>
        <location evidence="1">Membrane</location>
        <topology evidence="1">Multi-pass membrane protein</topology>
    </subcellularLocation>
</comment>
<feature type="transmembrane region" description="Helical" evidence="6">
    <location>
        <begin position="188"/>
        <end position="211"/>
    </location>
</feature>
<evidence type="ECO:0000256" key="4">
    <source>
        <dbReference type="ARBA" id="ARBA00022989"/>
    </source>
</evidence>
<dbReference type="InterPro" id="IPR002528">
    <property type="entry name" value="MATE_fam"/>
</dbReference>
<evidence type="ECO:0000313" key="8">
    <source>
        <dbReference type="Proteomes" id="UP001417504"/>
    </source>
</evidence>
<organism evidence="7 8">
    <name type="scientific">Stephania japonica</name>
    <dbReference type="NCBI Taxonomy" id="461633"/>
    <lineage>
        <taxon>Eukaryota</taxon>
        <taxon>Viridiplantae</taxon>
        <taxon>Streptophyta</taxon>
        <taxon>Embryophyta</taxon>
        <taxon>Tracheophyta</taxon>
        <taxon>Spermatophyta</taxon>
        <taxon>Magnoliopsida</taxon>
        <taxon>Ranunculales</taxon>
        <taxon>Menispermaceae</taxon>
        <taxon>Menispermoideae</taxon>
        <taxon>Cissampelideae</taxon>
        <taxon>Stephania</taxon>
    </lineage>
</organism>
<keyword evidence="5 6" id="KW-0472">Membrane</keyword>
<feature type="transmembrane region" description="Helical" evidence="6">
    <location>
        <begin position="124"/>
        <end position="147"/>
    </location>
</feature>
<comment type="caution">
    <text evidence="7">The sequence shown here is derived from an EMBL/GenBank/DDBJ whole genome shotgun (WGS) entry which is preliminary data.</text>
</comment>
<feature type="transmembrane region" description="Helical" evidence="6">
    <location>
        <begin position="311"/>
        <end position="329"/>
    </location>
</feature>
<dbReference type="InterPro" id="IPR045069">
    <property type="entry name" value="MATE_euk"/>
</dbReference>
<dbReference type="AlphaFoldDB" id="A0AAP0ESQ0"/>
<evidence type="ECO:0000256" key="6">
    <source>
        <dbReference type="RuleBase" id="RU004914"/>
    </source>
</evidence>
<evidence type="ECO:0000256" key="2">
    <source>
        <dbReference type="ARBA" id="ARBA00010199"/>
    </source>
</evidence>
<accession>A0AAP0ESQ0</accession>
<feature type="transmembrane region" description="Helical" evidence="6">
    <location>
        <begin position="341"/>
        <end position="362"/>
    </location>
</feature>
<comment type="similarity">
    <text evidence="2 6">Belongs to the multi antimicrobial extrusion (MATE) (TC 2.A.66.1) family.</text>
</comment>
<keyword evidence="3 6" id="KW-0812">Transmembrane</keyword>
<sequence>MSREGEAQDQDYVAPQLESCEEDADTLEPRNHHKALFEEMKKQVKLAGPLMSVSFLMYCVHMISVMFVGHLGELSLSGASMATAFGAVTGFSLLNGMGSALDTLCGQSYGAKQYHMVGIHMQRAMVVAFLVSVPIALIWANTGHILVAVRQDLEISMEAGQFARFMIPGIFAYALVQCHTRFLQAQNNVLPMMLSTGFATILHVVVCWLLVFKSVLGNKGAAMANSTTHWINLFILASYVNFSSTCKNTWPGFSREAFHRLLNFLKLAAPSAAMVCLEIWTFKVIILLSGFLPNPKLETSVLSISLNLRTIFYMIPFGLSGAVSTRVSNELGAGRPKAARLAVVAAIFTVITVAILVTLIMLLTRKMLGYCYSHNAEVVEHIARFIPLLAISHLFEAIQSVLSGTTRGCGRQKLGALINLGAFYLVGVPSAVLFAFVFKIGGKASIGHEFTSHFQSFLII</sequence>
<dbReference type="Proteomes" id="UP001417504">
    <property type="component" value="Unassembled WGS sequence"/>
</dbReference>
<dbReference type="GO" id="GO:0042910">
    <property type="term" value="F:xenobiotic transmembrane transporter activity"/>
    <property type="evidence" value="ECO:0007669"/>
    <property type="project" value="InterPro"/>
</dbReference>
<dbReference type="EMBL" id="JBBNAE010000009">
    <property type="protein sequence ID" value="KAK9096182.1"/>
    <property type="molecule type" value="Genomic_DNA"/>
</dbReference>
<keyword evidence="8" id="KW-1185">Reference proteome</keyword>
<gene>
    <name evidence="7" type="ORF">Sjap_021679</name>
</gene>
<evidence type="ECO:0000313" key="7">
    <source>
        <dbReference type="EMBL" id="KAK9096182.1"/>
    </source>
</evidence>
<dbReference type="Pfam" id="PF01554">
    <property type="entry name" value="MatE"/>
    <property type="match status" value="2"/>
</dbReference>
<name>A0AAP0ESQ0_9MAGN</name>
<dbReference type="PANTHER" id="PTHR11206">
    <property type="entry name" value="MULTIDRUG RESISTANCE PROTEIN"/>
    <property type="match status" value="1"/>
</dbReference>
<reference evidence="7 8" key="1">
    <citation type="submission" date="2024-01" db="EMBL/GenBank/DDBJ databases">
        <title>Genome assemblies of Stephania.</title>
        <authorList>
            <person name="Yang L."/>
        </authorList>
    </citation>
    <scope>NUCLEOTIDE SEQUENCE [LARGE SCALE GENOMIC DNA]</scope>
    <source>
        <strain evidence="7">QJT</strain>
        <tissue evidence="7">Leaf</tissue>
    </source>
</reference>
<protein>
    <recommendedName>
        <fullName evidence="6">Protein DETOXIFICATION</fullName>
    </recommendedName>
    <alternativeName>
        <fullName evidence="6">Multidrug and toxic compound extrusion protein</fullName>
    </alternativeName>
</protein>
<feature type="transmembrane region" description="Helical" evidence="6">
    <location>
        <begin position="74"/>
        <end position="94"/>
    </location>
</feature>